<keyword evidence="2" id="KW-0328">Glycosyltransferase</keyword>
<keyword evidence="3" id="KW-1185">Reference proteome</keyword>
<feature type="domain" description="Phosphoribosyltransferase" evidence="1">
    <location>
        <begin position="9"/>
        <end position="141"/>
    </location>
</feature>
<dbReference type="Proteomes" id="UP000268007">
    <property type="component" value="Unassembled WGS sequence"/>
</dbReference>
<gene>
    <name evidence="2" type="ORF">BDD43_5633</name>
</gene>
<dbReference type="RefSeq" id="WP_121201420.1">
    <property type="nucleotide sequence ID" value="NZ_RBKU01000001.1"/>
</dbReference>
<dbReference type="PANTHER" id="PTHR11608">
    <property type="entry name" value="BIFUNCTIONAL PROTEIN PYRR"/>
    <property type="match status" value="1"/>
</dbReference>
<evidence type="ECO:0000259" key="1">
    <source>
        <dbReference type="Pfam" id="PF00156"/>
    </source>
</evidence>
<accession>A0A495JAE1</accession>
<sequence>MPDKKILVLNKQQIQQKIDRMAYQVLEDNLDEDDIIIAGILPRGNFVAERLKLILDGIAPFKSKLITLDLDKNSSSLKAKINVDIEECTNKVIILVDDVLSSGKTLAYGLGVFLDVPLKKMRTLVLIDRNHKIFPIATDFTGIALSTVLKEHVDVVLNEPGEEDAVYLR</sequence>
<dbReference type="PANTHER" id="PTHR11608:SF0">
    <property type="entry name" value="BIFUNCTIONAL PROTEIN PYRR"/>
    <property type="match status" value="1"/>
</dbReference>
<dbReference type="EMBL" id="RBKU01000001">
    <property type="protein sequence ID" value="RKR85364.1"/>
    <property type="molecule type" value="Genomic_DNA"/>
</dbReference>
<dbReference type="GO" id="GO:0016757">
    <property type="term" value="F:glycosyltransferase activity"/>
    <property type="evidence" value="ECO:0007669"/>
    <property type="project" value="UniProtKB-KW"/>
</dbReference>
<evidence type="ECO:0000313" key="2">
    <source>
        <dbReference type="EMBL" id="RKR85364.1"/>
    </source>
</evidence>
<dbReference type="CDD" id="cd06223">
    <property type="entry name" value="PRTases_typeI"/>
    <property type="match status" value="1"/>
</dbReference>
<comment type="caution">
    <text evidence="2">The sequence shown here is derived from an EMBL/GenBank/DDBJ whole genome shotgun (WGS) entry which is preliminary data.</text>
</comment>
<dbReference type="InterPro" id="IPR029057">
    <property type="entry name" value="PRTase-like"/>
</dbReference>
<dbReference type="Pfam" id="PF00156">
    <property type="entry name" value="Pribosyltran"/>
    <property type="match status" value="1"/>
</dbReference>
<organism evidence="2 3">
    <name type="scientific">Mucilaginibacter gracilis</name>
    <dbReference type="NCBI Taxonomy" id="423350"/>
    <lineage>
        <taxon>Bacteria</taxon>
        <taxon>Pseudomonadati</taxon>
        <taxon>Bacteroidota</taxon>
        <taxon>Sphingobacteriia</taxon>
        <taxon>Sphingobacteriales</taxon>
        <taxon>Sphingobacteriaceae</taxon>
        <taxon>Mucilaginibacter</taxon>
    </lineage>
</organism>
<dbReference type="SUPFAM" id="SSF53271">
    <property type="entry name" value="PRTase-like"/>
    <property type="match status" value="1"/>
</dbReference>
<dbReference type="OrthoDB" id="664757at2"/>
<protein>
    <submittedName>
        <fullName evidence="2">Pyrimidine operon attenuation protein/uracil phosphoribosyltransferase</fullName>
    </submittedName>
</protein>
<dbReference type="InterPro" id="IPR000836">
    <property type="entry name" value="PRTase_dom"/>
</dbReference>
<name>A0A495JAE1_9SPHI</name>
<dbReference type="Gene3D" id="3.40.50.2020">
    <property type="match status" value="1"/>
</dbReference>
<dbReference type="AlphaFoldDB" id="A0A495JAE1"/>
<keyword evidence="2" id="KW-0808">Transferase</keyword>
<evidence type="ECO:0000313" key="3">
    <source>
        <dbReference type="Proteomes" id="UP000268007"/>
    </source>
</evidence>
<reference evidence="2 3" key="1">
    <citation type="submission" date="2018-10" db="EMBL/GenBank/DDBJ databases">
        <title>Genomic Encyclopedia of Archaeal and Bacterial Type Strains, Phase II (KMG-II): from individual species to whole genera.</title>
        <authorList>
            <person name="Goeker M."/>
        </authorList>
    </citation>
    <scope>NUCLEOTIDE SEQUENCE [LARGE SCALE GENOMIC DNA]</scope>
    <source>
        <strain evidence="2 3">DSM 18602</strain>
    </source>
</reference>
<dbReference type="InterPro" id="IPR050137">
    <property type="entry name" value="PyrR_bifunctional"/>
</dbReference>
<proteinExistence type="predicted"/>